<dbReference type="EMBL" id="JAPWTJ010000393">
    <property type="protein sequence ID" value="KAJ8978880.1"/>
    <property type="molecule type" value="Genomic_DNA"/>
</dbReference>
<keyword evidence="5" id="KW-1015">Disulfide bond</keyword>
<dbReference type="InterPro" id="IPR043504">
    <property type="entry name" value="Peptidase_S1_PA_chymotrypsin"/>
</dbReference>
<dbReference type="InterPro" id="IPR018114">
    <property type="entry name" value="TRYPSIN_HIS"/>
</dbReference>
<dbReference type="PRINTS" id="PR00722">
    <property type="entry name" value="CHYMOTRYPSIN"/>
</dbReference>
<evidence type="ECO:0000313" key="9">
    <source>
        <dbReference type="Proteomes" id="UP001162164"/>
    </source>
</evidence>
<feature type="transmembrane region" description="Helical" evidence="6">
    <location>
        <begin position="41"/>
        <end position="65"/>
    </location>
</feature>
<dbReference type="PROSITE" id="PS50240">
    <property type="entry name" value="TRYPSIN_DOM"/>
    <property type="match status" value="1"/>
</dbReference>
<dbReference type="SUPFAM" id="SSF50494">
    <property type="entry name" value="Trypsin-like serine proteases"/>
    <property type="match status" value="1"/>
</dbReference>
<comment type="similarity">
    <text evidence="1">Belongs to the peptidase S1 family.</text>
</comment>
<protein>
    <recommendedName>
        <fullName evidence="7">Peptidase S1 domain-containing protein</fullName>
    </recommendedName>
</protein>
<dbReference type="Gene3D" id="2.40.10.10">
    <property type="entry name" value="Trypsin-like serine proteases"/>
    <property type="match status" value="1"/>
</dbReference>
<accession>A0ABQ9JL05</accession>
<comment type="caution">
    <text evidence="8">The sequence shown here is derived from an EMBL/GenBank/DDBJ whole genome shotgun (WGS) entry which is preliminary data.</text>
</comment>
<dbReference type="Pfam" id="PF00089">
    <property type="entry name" value="Trypsin"/>
    <property type="match status" value="1"/>
</dbReference>
<gene>
    <name evidence="8" type="ORF">NQ317_008495</name>
</gene>
<keyword evidence="9" id="KW-1185">Reference proteome</keyword>
<evidence type="ECO:0000256" key="3">
    <source>
        <dbReference type="ARBA" id="ARBA00022801"/>
    </source>
</evidence>
<evidence type="ECO:0000313" key="8">
    <source>
        <dbReference type="EMBL" id="KAJ8978880.1"/>
    </source>
</evidence>
<name>A0ABQ9JL05_9CUCU</name>
<evidence type="ECO:0000256" key="1">
    <source>
        <dbReference type="ARBA" id="ARBA00007664"/>
    </source>
</evidence>
<proteinExistence type="inferred from homology"/>
<evidence type="ECO:0000256" key="4">
    <source>
        <dbReference type="ARBA" id="ARBA00022825"/>
    </source>
</evidence>
<dbReference type="InterPro" id="IPR009003">
    <property type="entry name" value="Peptidase_S1_PA"/>
</dbReference>
<keyword evidence="6" id="KW-0472">Membrane</keyword>
<sequence length="330" mass="37754">MDCQKQTVKIRLGPILAFRRCNAFKCQRERERDRSSMSSHISCVTITTLVVVSLANLILLVTVVLESRKKCSSENLHEPYEKFRYSPSKRLSLVRGKSLDIPERKYMAALYLIKYNRILLICGTTIISKQWVLTAAHCCEIVKSYPLDTVKISSNSARWRKGITREVEIILRHSNYSMKTVSHNVCLIKVKAPFRDHFEVPITLAGSRYKYIANTPATTIGWSSKNGDYDNDELYSIQVTLVPFSNCKRVHKLNIDETMVCAKYSSDVDCSYDSGGPLFQNNTVIGIVSFETDCANGVYPRVYTRISYFEQWVKHVEDIKKEKIGAKFKS</sequence>
<dbReference type="InterPro" id="IPR050430">
    <property type="entry name" value="Peptidase_S1"/>
</dbReference>
<feature type="domain" description="Peptidase S1" evidence="7">
    <location>
        <begin position="93"/>
        <end position="318"/>
    </location>
</feature>
<dbReference type="PROSITE" id="PS00134">
    <property type="entry name" value="TRYPSIN_HIS"/>
    <property type="match status" value="1"/>
</dbReference>
<dbReference type="CDD" id="cd00190">
    <property type="entry name" value="Tryp_SPc"/>
    <property type="match status" value="1"/>
</dbReference>
<keyword evidence="6" id="KW-1133">Transmembrane helix</keyword>
<keyword evidence="6" id="KW-0812">Transmembrane</keyword>
<evidence type="ECO:0000259" key="7">
    <source>
        <dbReference type="PROSITE" id="PS50240"/>
    </source>
</evidence>
<dbReference type="InterPro" id="IPR001254">
    <property type="entry name" value="Trypsin_dom"/>
</dbReference>
<reference evidence="8" key="1">
    <citation type="journal article" date="2023" name="Insect Mol. Biol.">
        <title>Genome sequencing provides insights into the evolution of gene families encoding plant cell wall-degrading enzymes in longhorned beetles.</title>
        <authorList>
            <person name="Shin N.R."/>
            <person name="Okamura Y."/>
            <person name="Kirsch R."/>
            <person name="Pauchet Y."/>
        </authorList>
    </citation>
    <scope>NUCLEOTIDE SEQUENCE</scope>
    <source>
        <strain evidence="8">MMC_N1</strain>
    </source>
</reference>
<evidence type="ECO:0000256" key="5">
    <source>
        <dbReference type="ARBA" id="ARBA00023157"/>
    </source>
</evidence>
<dbReference type="InterPro" id="IPR001314">
    <property type="entry name" value="Peptidase_S1A"/>
</dbReference>
<keyword evidence="3" id="KW-0378">Hydrolase</keyword>
<organism evidence="8 9">
    <name type="scientific">Molorchus minor</name>
    <dbReference type="NCBI Taxonomy" id="1323400"/>
    <lineage>
        <taxon>Eukaryota</taxon>
        <taxon>Metazoa</taxon>
        <taxon>Ecdysozoa</taxon>
        <taxon>Arthropoda</taxon>
        <taxon>Hexapoda</taxon>
        <taxon>Insecta</taxon>
        <taxon>Pterygota</taxon>
        <taxon>Neoptera</taxon>
        <taxon>Endopterygota</taxon>
        <taxon>Coleoptera</taxon>
        <taxon>Polyphaga</taxon>
        <taxon>Cucujiformia</taxon>
        <taxon>Chrysomeloidea</taxon>
        <taxon>Cerambycidae</taxon>
        <taxon>Lamiinae</taxon>
        <taxon>Monochamini</taxon>
        <taxon>Molorchus</taxon>
    </lineage>
</organism>
<dbReference type="PANTHER" id="PTHR24276">
    <property type="entry name" value="POLYSERASE-RELATED"/>
    <property type="match status" value="1"/>
</dbReference>
<dbReference type="SMART" id="SM00020">
    <property type="entry name" value="Tryp_SPc"/>
    <property type="match status" value="1"/>
</dbReference>
<dbReference type="PANTHER" id="PTHR24276:SF98">
    <property type="entry name" value="FI18310P1-RELATED"/>
    <property type="match status" value="1"/>
</dbReference>
<keyword evidence="4" id="KW-0720">Serine protease</keyword>
<dbReference type="Proteomes" id="UP001162164">
    <property type="component" value="Unassembled WGS sequence"/>
</dbReference>
<evidence type="ECO:0000256" key="6">
    <source>
        <dbReference type="SAM" id="Phobius"/>
    </source>
</evidence>
<keyword evidence="2" id="KW-0645">Protease</keyword>
<evidence type="ECO:0000256" key="2">
    <source>
        <dbReference type="ARBA" id="ARBA00022670"/>
    </source>
</evidence>